<dbReference type="GO" id="GO:0008703">
    <property type="term" value="F:5-amino-6-(5-phosphoribosylamino)uracil reductase activity"/>
    <property type="evidence" value="ECO:0007669"/>
    <property type="project" value="InterPro"/>
</dbReference>
<organism evidence="2 3">
    <name type="scientific">Nonomuraea glycinis</name>
    <dbReference type="NCBI Taxonomy" id="2047744"/>
    <lineage>
        <taxon>Bacteria</taxon>
        <taxon>Bacillati</taxon>
        <taxon>Actinomycetota</taxon>
        <taxon>Actinomycetes</taxon>
        <taxon>Streptosporangiales</taxon>
        <taxon>Streptosporangiaceae</taxon>
        <taxon>Nonomuraea</taxon>
    </lineage>
</organism>
<dbReference type="GO" id="GO:0009231">
    <property type="term" value="P:riboflavin biosynthetic process"/>
    <property type="evidence" value="ECO:0007669"/>
    <property type="project" value="InterPro"/>
</dbReference>
<dbReference type="RefSeq" id="WP_189144598.1">
    <property type="nucleotide sequence ID" value="NZ_BMNK01000025.1"/>
</dbReference>
<protein>
    <submittedName>
        <fullName evidence="2">Pyrimidine reductase</fullName>
    </submittedName>
</protein>
<evidence type="ECO:0000313" key="3">
    <source>
        <dbReference type="Proteomes" id="UP000660745"/>
    </source>
</evidence>
<sequence>MRKIIAGLFISLDGVVEAPQKWHFPYVDEEMMQSVRWLMERGDALLLGRGTYDEFAAHWPHQDPADPMARTLNEIPKYVVSTTLETATWQNSTIVGGDVAARLTELKQRPGKDIAMSGSPTLVSWLLTEGLLDELHLLVHPIILGTGQRLFTEGIGQIPLTLTASESYSTGVLDLTYERA</sequence>
<dbReference type="AlphaFoldDB" id="A0A918AFM6"/>
<dbReference type="InterPro" id="IPR024072">
    <property type="entry name" value="DHFR-like_dom_sf"/>
</dbReference>
<feature type="domain" description="Bacterial bifunctional deaminase-reductase C-terminal" evidence="1">
    <location>
        <begin position="2"/>
        <end position="172"/>
    </location>
</feature>
<dbReference type="InterPro" id="IPR002734">
    <property type="entry name" value="RibDG_C"/>
</dbReference>
<dbReference type="InterPro" id="IPR050765">
    <property type="entry name" value="Riboflavin_Biosynth_HTPR"/>
</dbReference>
<keyword evidence="3" id="KW-1185">Reference proteome</keyword>
<dbReference type="PANTHER" id="PTHR38011">
    <property type="entry name" value="DIHYDROFOLATE REDUCTASE FAMILY PROTEIN (AFU_ORTHOLOGUE AFUA_8G06820)"/>
    <property type="match status" value="1"/>
</dbReference>
<dbReference type="Proteomes" id="UP000660745">
    <property type="component" value="Unassembled WGS sequence"/>
</dbReference>
<reference evidence="2" key="1">
    <citation type="journal article" date="2014" name="Int. J. Syst. Evol. Microbiol.">
        <title>Complete genome sequence of Corynebacterium casei LMG S-19264T (=DSM 44701T), isolated from a smear-ripened cheese.</title>
        <authorList>
            <consortium name="US DOE Joint Genome Institute (JGI-PGF)"/>
            <person name="Walter F."/>
            <person name="Albersmeier A."/>
            <person name="Kalinowski J."/>
            <person name="Ruckert C."/>
        </authorList>
    </citation>
    <scope>NUCLEOTIDE SEQUENCE</scope>
    <source>
        <strain evidence="2">CGMCC 4.7430</strain>
    </source>
</reference>
<evidence type="ECO:0000259" key="1">
    <source>
        <dbReference type="Pfam" id="PF01872"/>
    </source>
</evidence>
<reference evidence="2" key="2">
    <citation type="submission" date="2020-09" db="EMBL/GenBank/DDBJ databases">
        <authorList>
            <person name="Sun Q."/>
            <person name="Zhou Y."/>
        </authorList>
    </citation>
    <scope>NUCLEOTIDE SEQUENCE</scope>
    <source>
        <strain evidence="2">CGMCC 4.7430</strain>
    </source>
</reference>
<name>A0A918AFM6_9ACTN</name>
<dbReference type="Gene3D" id="3.40.430.10">
    <property type="entry name" value="Dihydrofolate Reductase, subunit A"/>
    <property type="match status" value="1"/>
</dbReference>
<evidence type="ECO:0000313" key="2">
    <source>
        <dbReference type="EMBL" id="GGP17580.1"/>
    </source>
</evidence>
<gene>
    <name evidence="2" type="ORF">GCM10012278_86590</name>
</gene>
<accession>A0A918AFM6</accession>
<proteinExistence type="predicted"/>
<dbReference type="Pfam" id="PF01872">
    <property type="entry name" value="RibD_C"/>
    <property type="match status" value="1"/>
</dbReference>
<comment type="caution">
    <text evidence="2">The sequence shown here is derived from an EMBL/GenBank/DDBJ whole genome shotgun (WGS) entry which is preliminary data.</text>
</comment>
<dbReference type="EMBL" id="BMNK01000025">
    <property type="protein sequence ID" value="GGP17580.1"/>
    <property type="molecule type" value="Genomic_DNA"/>
</dbReference>
<dbReference type="SUPFAM" id="SSF53597">
    <property type="entry name" value="Dihydrofolate reductase-like"/>
    <property type="match status" value="1"/>
</dbReference>
<dbReference type="PANTHER" id="PTHR38011:SF11">
    <property type="entry name" value="2,5-DIAMINO-6-RIBOSYLAMINO-4(3H)-PYRIMIDINONE 5'-PHOSPHATE REDUCTASE"/>
    <property type="match status" value="1"/>
</dbReference>